<proteinExistence type="predicted"/>
<dbReference type="EMBL" id="JMSE01001597">
    <property type="protein sequence ID" value="KDN59785.1"/>
    <property type="molecule type" value="Genomic_DNA"/>
</dbReference>
<dbReference type="OrthoDB" id="4777915at2759"/>
<sequence length="369" mass="42274">MEQLIPSFNRVLLGLDEPSDLITRYPQLESAILSGDVTAVSPSDRLLLLDLPSPASVATSLAEIQSSPDKATLLHRALHAPETLSSDEIDLLRHRFWPSHEYDRWLPAWLDANAKLQSDTSEEHVISTSNRLLEVREKLAGEEEKAFEAAWREWHWRRCLHMCWGYAIYCDPDSGADGEDFQCRRDGALQWAGCSPVAKAKQEQGRDWTLYSMEWPAGGPDEHFEGLRRDFKTVRDTLPEGILRNVFLVVDQDSVHSVLYGKMGGSVCDDMWVWAVDPDYQYRDDKQEIQNLVQDQETATYPGYLRVRLQQLVNNFYAARHSDDGENIVPLETLWACAQKSYERAFVSVREEDFQKWVPTRDVGSCLRP</sequence>
<protein>
    <submittedName>
        <fullName evidence="1">Uncharacterized protein</fullName>
    </submittedName>
</protein>
<keyword evidence="2" id="KW-1185">Reference proteome</keyword>
<evidence type="ECO:0000313" key="1">
    <source>
        <dbReference type="EMBL" id="KDN59785.1"/>
    </source>
</evidence>
<dbReference type="Proteomes" id="UP000027238">
    <property type="component" value="Unassembled WGS sequence"/>
</dbReference>
<accession>A0A066X1B4</accession>
<dbReference type="eggNOG" id="ENOG502SSB5">
    <property type="taxonomic scope" value="Eukaryota"/>
</dbReference>
<organism evidence="1 2">
    <name type="scientific">Colletotrichum sublineola</name>
    <name type="common">Sorghum anthracnose fungus</name>
    <dbReference type="NCBI Taxonomy" id="1173701"/>
    <lineage>
        <taxon>Eukaryota</taxon>
        <taxon>Fungi</taxon>
        <taxon>Dikarya</taxon>
        <taxon>Ascomycota</taxon>
        <taxon>Pezizomycotina</taxon>
        <taxon>Sordariomycetes</taxon>
        <taxon>Hypocreomycetidae</taxon>
        <taxon>Glomerellales</taxon>
        <taxon>Glomerellaceae</taxon>
        <taxon>Colletotrichum</taxon>
        <taxon>Colletotrichum graminicola species complex</taxon>
    </lineage>
</organism>
<dbReference type="AlphaFoldDB" id="A0A066X1B4"/>
<dbReference type="STRING" id="1173701.A0A066X1B4"/>
<name>A0A066X1B4_COLSU</name>
<gene>
    <name evidence="1" type="ORF">CSUB01_10236</name>
</gene>
<comment type="caution">
    <text evidence="1">The sequence shown here is derived from an EMBL/GenBank/DDBJ whole genome shotgun (WGS) entry which is preliminary data.</text>
</comment>
<dbReference type="HOGENOM" id="CLU_670792_0_0_1"/>
<reference evidence="2" key="1">
    <citation type="journal article" date="2014" name="Genome Announc.">
        <title>Draft genome sequence of Colletotrichum sublineola, a destructive pathogen of cultivated sorghum.</title>
        <authorList>
            <person name="Baroncelli R."/>
            <person name="Sanz-Martin J.M."/>
            <person name="Rech G.E."/>
            <person name="Sukno S.A."/>
            <person name="Thon M.R."/>
        </authorList>
    </citation>
    <scope>NUCLEOTIDE SEQUENCE [LARGE SCALE GENOMIC DNA]</scope>
    <source>
        <strain evidence="2">TX430BB</strain>
    </source>
</reference>
<evidence type="ECO:0000313" key="2">
    <source>
        <dbReference type="Proteomes" id="UP000027238"/>
    </source>
</evidence>
<dbReference type="OMA" id="DMWVWAV"/>